<dbReference type="InterPro" id="IPR032675">
    <property type="entry name" value="LRR_dom_sf"/>
</dbReference>
<reference evidence="1" key="2">
    <citation type="submission" date="2023-06" db="EMBL/GenBank/DDBJ databases">
        <authorList>
            <consortium name="Lawrence Berkeley National Laboratory"/>
            <person name="Haridas S."/>
            <person name="Hensen N."/>
            <person name="Bonometti L."/>
            <person name="Westerberg I."/>
            <person name="Brannstrom I.O."/>
            <person name="Guillou S."/>
            <person name="Cros-Aarteil S."/>
            <person name="Calhoun S."/>
            <person name="Kuo A."/>
            <person name="Mondo S."/>
            <person name="Pangilinan J."/>
            <person name="Riley R."/>
            <person name="LaButti K."/>
            <person name="Andreopoulos B."/>
            <person name="Lipzen A."/>
            <person name="Chen C."/>
            <person name="Yanf M."/>
            <person name="Daum C."/>
            <person name="Ng V."/>
            <person name="Clum A."/>
            <person name="Steindorff A."/>
            <person name="Ohm R."/>
            <person name="Martin F."/>
            <person name="Silar P."/>
            <person name="Natvig D."/>
            <person name="Lalanne C."/>
            <person name="Gautier V."/>
            <person name="Ament-velasquez S.L."/>
            <person name="Kruys A."/>
            <person name="Hutchinson M.I."/>
            <person name="Powell A.J."/>
            <person name="Barry K."/>
            <person name="Miller A.N."/>
            <person name="Grigoriev I.V."/>
            <person name="Debuchy R."/>
            <person name="Gladieux P."/>
            <person name="Thoren M.H."/>
            <person name="Johannesson H."/>
        </authorList>
    </citation>
    <scope>NUCLEOTIDE SEQUENCE</scope>
    <source>
        <strain evidence="1">CBS 232.78</strain>
    </source>
</reference>
<dbReference type="Gene3D" id="3.80.10.10">
    <property type="entry name" value="Ribonuclease Inhibitor"/>
    <property type="match status" value="1"/>
</dbReference>
<accession>A0AAE0K5X6</accession>
<proteinExistence type="predicted"/>
<organism evidence="1 2">
    <name type="scientific">Podospora didyma</name>
    <dbReference type="NCBI Taxonomy" id="330526"/>
    <lineage>
        <taxon>Eukaryota</taxon>
        <taxon>Fungi</taxon>
        <taxon>Dikarya</taxon>
        <taxon>Ascomycota</taxon>
        <taxon>Pezizomycotina</taxon>
        <taxon>Sordariomycetes</taxon>
        <taxon>Sordariomycetidae</taxon>
        <taxon>Sordariales</taxon>
        <taxon>Podosporaceae</taxon>
        <taxon>Podospora</taxon>
    </lineage>
</organism>
<sequence length="448" mass="51054">MRPPISTILCVPDELLAQILELALAYPIRSWWAPDFDRFFGTSVSVMLVCHRFRRLATPYLYRHIEVAAGSVGPNFPAASPRATGHLHRTFSQDPSLRRYCRILHVHFAASDSEAPWRMVDDLATWLVGTQHLRIDGAFDPADWDWDDRPFSIRRTVRSGHNFKRTWDFIHTAFRNMASLEEVSIRTGNGLLSLWTVIHNLRHAVHLRVVSLTGVSYTGSTLPNNAFQIRSASITSLRLSNFQDSPENLRRLLLFPAKLEEFSFTSFRLDRTWPWDLSVVASALSPHKSTLRSLLVGSLGEKSGSLTGVDLSEFTRLEELSLSYWATGSEAGTEAQLLAPSLQAFSWSFHVEDQQSESYFDFQEPQEKFLRTLVHTAVEERVPLRKLQITFVPSDYGKPGEARPKEWPWDCMDRVVGKEMRDLGVTLSYGEPTISRKDFLERGVEAEE</sequence>
<dbReference type="EMBL" id="JAULSW010000009">
    <property type="protein sequence ID" value="KAK3369920.1"/>
    <property type="molecule type" value="Genomic_DNA"/>
</dbReference>
<evidence type="ECO:0008006" key="3">
    <source>
        <dbReference type="Google" id="ProtNLM"/>
    </source>
</evidence>
<dbReference type="AlphaFoldDB" id="A0AAE0K5X6"/>
<evidence type="ECO:0000313" key="1">
    <source>
        <dbReference type="EMBL" id="KAK3369920.1"/>
    </source>
</evidence>
<keyword evidence="2" id="KW-1185">Reference proteome</keyword>
<evidence type="ECO:0000313" key="2">
    <source>
        <dbReference type="Proteomes" id="UP001285441"/>
    </source>
</evidence>
<dbReference type="Proteomes" id="UP001285441">
    <property type="component" value="Unassembled WGS sequence"/>
</dbReference>
<reference evidence="1" key="1">
    <citation type="journal article" date="2023" name="Mol. Phylogenet. Evol.">
        <title>Genome-scale phylogeny and comparative genomics of the fungal order Sordariales.</title>
        <authorList>
            <person name="Hensen N."/>
            <person name="Bonometti L."/>
            <person name="Westerberg I."/>
            <person name="Brannstrom I.O."/>
            <person name="Guillou S."/>
            <person name="Cros-Aarteil S."/>
            <person name="Calhoun S."/>
            <person name="Haridas S."/>
            <person name="Kuo A."/>
            <person name="Mondo S."/>
            <person name="Pangilinan J."/>
            <person name="Riley R."/>
            <person name="LaButti K."/>
            <person name="Andreopoulos B."/>
            <person name="Lipzen A."/>
            <person name="Chen C."/>
            <person name="Yan M."/>
            <person name="Daum C."/>
            <person name="Ng V."/>
            <person name="Clum A."/>
            <person name="Steindorff A."/>
            <person name="Ohm R.A."/>
            <person name="Martin F."/>
            <person name="Silar P."/>
            <person name="Natvig D.O."/>
            <person name="Lalanne C."/>
            <person name="Gautier V."/>
            <person name="Ament-Velasquez S.L."/>
            <person name="Kruys A."/>
            <person name="Hutchinson M.I."/>
            <person name="Powell A.J."/>
            <person name="Barry K."/>
            <person name="Miller A.N."/>
            <person name="Grigoriev I.V."/>
            <person name="Debuchy R."/>
            <person name="Gladieux P."/>
            <person name="Hiltunen Thoren M."/>
            <person name="Johannesson H."/>
        </authorList>
    </citation>
    <scope>NUCLEOTIDE SEQUENCE</scope>
    <source>
        <strain evidence="1">CBS 232.78</strain>
    </source>
</reference>
<name>A0AAE0K5X6_9PEZI</name>
<gene>
    <name evidence="1" type="ORF">B0H63DRAFT_485761</name>
</gene>
<dbReference type="SUPFAM" id="SSF52047">
    <property type="entry name" value="RNI-like"/>
    <property type="match status" value="1"/>
</dbReference>
<comment type="caution">
    <text evidence="1">The sequence shown here is derived from an EMBL/GenBank/DDBJ whole genome shotgun (WGS) entry which is preliminary data.</text>
</comment>
<protein>
    <recommendedName>
        <fullName evidence="3">F-box domain-containing protein</fullName>
    </recommendedName>
</protein>